<dbReference type="Pfam" id="PF02113">
    <property type="entry name" value="Peptidase_S13"/>
    <property type="match status" value="2"/>
</dbReference>
<gene>
    <name evidence="3" type="ORF">SAMN05444412_103240</name>
</gene>
<protein>
    <submittedName>
        <fullName evidence="3">D-alanyl-D-alanine carboxypeptidase / D-alanyl-D-alanine-endopeptidase (Penicillin-binding protein 4)</fullName>
    </submittedName>
</protein>
<evidence type="ECO:0000313" key="3">
    <source>
        <dbReference type="EMBL" id="SDY87824.1"/>
    </source>
</evidence>
<dbReference type="PANTHER" id="PTHR30023">
    <property type="entry name" value="D-ALANYL-D-ALANINE CARBOXYPEPTIDASE"/>
    <property type="match status" value="1"/>
</dbReference>
<dbReference type="EMBL" id="FNQC01000003">
    <property type="protein sequence ID" value="SDY87824.1"/>
    <property type="molecule type" value="Genomic_DNA"/>
</dbReference>
<dbReference type="PANTHER" id="PTHR30023:SF0">
    <property type="entry name" value="PENICILLIN-SENSITIVE CARBOXYPEPTIDASE A"/>
    <property type="match status" value="1"/>
</dbReference>
<comment type="similarity">
    <text evidence="1">Belongs to the peptidase S13 family.</text>
</comment>
<accession>A0A1H3NGC7</accession>
<dbReference type="InterPro" id="IPR012338">
    <property type="entry name" value="Beta-lactam/transpept-like"/>
</dbReference>
<reference evidence="3 4" key="1">
    <citation type="submission" date="2016-10" db="EMBL/GenBank/DDBJ databases">
        <authorList>
            <person name="Varghese N."/>
            <person name="Submissions S."/>
        </authorList>
    </citation>
    <scope>NUCLEOTIDE SEQUENCE [LARGE SCALE GENOMIC DNA]</scope>
    <source>
        <strain evidence="3 4">DSM 17997</strain>
    </source>
</reference>
<keyword evidence="4" id="KW-1185">Reference proteome</keyword>
<dbReference type="Proteomes" id="UP000199663">
    <property type="component" value="Unassembled WGS sequence"/>
</dbReference>
<organism evidence="3 4">
    <name type="scientific">Rhodonellum ikkaensis</name>
    <dbReference type="NCBI Taxonomy" id="336829"/>
    <lineage>
        <taxon>Bacteria</taxon>
        <taxon>Pseudomonadati</taxon>
        <taxon>Bacteroidota</taxon>
        <taxon>Cytophagia</taxon>
        <taxon>Cytophagales</taxon>
        <taxon>Cytophagaceae</taxon>
        <taxon>Rhodonellum</taxon>
    </lineage>
</organism>
<dbReference type="SUPFAM" id="SSF56601">
    <property type="entry name" value="beta-lactamase/transpeptidase-like"/>
    <property type="match status" value="1"/>
</dbReference>
<dbReference type="Gene3D" id="3.40.710.10">
    <property type="entry name" value="DD-peptidase/beta-lactamase superfamily"/>
    <property type="match status" value="2"/>
</dbReference>
<dbReference type="InterPro" id="IPR000667">
    <property type="entry name" value="Peptidase_S13"/>
</dbReference>
<sequence>MPIKSFISLLLFLFTFQFAFGQEEAIKKRYQGLDELLGETSFFENHLTGFMLYDLDSQWVMFEKNSHINFIPASTIKLLTFYASLVTLGDSINTFRYVANGDEITIWGAGDPSWGYDILPQPKIKEFLAPYKKINFSDQNWNSTAFGYGWQWDDYYYAYSSERSPFPIFGNLVTISHSNNIPRVSPTLFKNSLSVTDKEMKGIERDFRSNAFYYNPKLYIPKKEAVPFITSPEIFVELASATLQKPIQLVKEVLPPGHKVFRGGNIRPLWSEMLQESDNFIAEQLLMMVSDQIMGQMNTERAIDYILKTYLMDLPDRPQWVDGSGLSRHNLATPRSMVDLMVKIEDLLPRNQLMQLLSQGGISGTLKNNYKAPRPYVFAKTGTISNNHSMVGIIRTSRNKFYAFAFMNNNYLNKASEIRREMEKVLVYVRDSF</sequence>
<proteinExistence type="inferred from homology"/>
<dbReference type="RefSeq" id="WP_019597186.1">
    <property type="nucleotide sequence ID" value="NZ_FNQC01000003.1"/>
</dbReference>
<evidence type="ECO:0000256" key="1">
    <source>
        <dbReference type="ARBA" id="ARBA00006096"/>
    </source>
</evidence>
<name>A0A1H3NGC7_9BACT</name>
<evidence type="ECO:0000313" key="4">
    <source>
        <dbReference type="Proteomes" id="UP000199663"/>
    </source>
</evidence>
<keyword evidence="3" id="KW-0121">Carboxypeptidase</keyword>
<dbReference type="GO" id="GO:0004180">
    <property type="term" value="F:carboxypeptidase activity"/>
    <property type="evidence" value="ECO:0007669"/>
    <property type="project" value="UniProtKB-KW"/>
</dbReference>
<keyword evidence="3" id="KW-0645">Protease</keyword>
<keyword evidence="2" id="KW-0378">Hydrolase</keyword>
<comment type="caution">
    <text evidence="3">The sequence shown here is derived from an EMBL/GenBank/DDBJ whole genome shotgun (WGS) entry which is preliminary data.</text>
</comment>
<evidence type="ECO:0000256" key="2">
    <source>
        <dbReference type="ARBA" id="ARBA00022801"/>
    </source>
</evidence>
<dbReference type="PRINTS" id="PR00922">
    <property type="entry name" value="DADACBPTASE3"/>
</dbReference>